<dbReference type="Pfam" id="PF00128">
    <property type="entry name" value="Alpha-amylase"/>
    <property type="match status" value="1"/>
</dbReference>
<dbReference type="PIRSF" id="PIRSF001021">
    <property type="entry name" value="Alph-amls_thrmst"/>
    <property type="match status" value="1"/>
</dbReference>
<accession>A0ABR2IRH3</accession>
<proteinExistence type="inferred from homology"/>
<dbReference type="SMART" id="SM00642">
    <property type="entry name" value="Aamy"/>
    <property type="match status" value="1"/>
</dbReference>
<dbReference type="InterPro" id="IPR013780">
    <property type="entry name" value="Glyco_hydro_b"/>
</dbReference>
<sequence length="496" mass="56592">MAENRTMIQFFEWHIPDHGLHWKQAAHQAKNLAGTGFNMVWLPPPYKGAAGIKSVGYDVYDMYDLGEFDQKDTVRTKYGPKEDYLVAVRSLQANGIKVIADVTFDHKIGADETEKVMVTDVNPENRTEDIGKPHEIQAWTKFFFPGRADKYSNFHWNKDHFTATDFDEATKKTGIYRFEGKTWSRDIDDENGNADFLMGADIDIDHPEVEQEFINWGKWFIDTSKIDGFRLAAAKHVSFSAQKKWIDEMTNYLKEKYPNKDIYAVGDYWSGDCSKLLNYIDQTGGLISLFDVPLHFHMLEAATSDGKYDMSKLYQDTITEKRPELSITFADDHDTQPGQPLSSYIPPWFKPIAYTLILLRGAGTPCIFYGAYYGVPQEGVSPVSGIKKLVKIRQLYAYGEEKLYFDNHNVVGFTRSGDHEHWDSGLAVLVTNFKGGSKKMEVGKHLAKTHMKDALLRNSKVVEIDDDGFGEFWVDDGAAAVWVTENAWEYLYTEIV</sequence>
<dbReference type="InterPro" id="IPR006047">
    <property type="entry name" value="GH13_cat_dom"/>
</dbReference>
<evidence type="ECO:0000256" key="1">
    <source>
        <dbReference type="ARBA" id="ARBA00001913"/>
    </source>
</evidence>
<dbReference type="SUPFAM" id="SSF51445">
    <property type="entry name" value="(Trans)glycosidases"/>
    <property type="match status" value="1"/>
</dbReference>
<organism evidence="8 9">
    <name type="scientific">Tritrichomonas musculus</name>
    <dbReference type="NCBI Taxonomy" id="1915356"/>
    <lineage>
        <taxon>Eukaryota</taxon>
        <taxon>Metamonada</taxon>
        <taxon>Parabasalia</taxon>
        <taxon>Tritrichomonadida</taxon>
        <taxon>Tritrichomonadidae</taxon>
        <taxon>Tritrichomonas</taxon>
    </lineage>
</organism>
<dbReference type="Gene3D" id="2.40.30.140">
    <property type="match status" value="1"/>
</dbReference>
<evidence type="ECO:0000313" key="8">
    <source>
        <dbReference type="EMBL" id="KAK8867240.1"/>
    </source>
</evidence>
<comment type="similarity">
    <text evidence="2">Belongs to the glycosyl hydrolase 13 family.</text>
</comment>
<dbReference type="InterPro" id="IPR013776">
    <property type="entry name" value="A-amylase_thermo"/>
</dbReference>
<dbReference type="NCBIfam" id="NF006968">
    <property type="entry name" value="PRK09441.1-1"/>
    <property type="match status" value="1"/>
</dbReference>
<comment type="cofactor">
    <cofactor evidence="1">
        <name>Ca(2+)</name>
        <dbReference type="ChEBI" id="CHEBI:29108"/>
    </cofactor>
</comment>
<keyword evidence="4" id="KW-0378">Hydrolase</keyword>
<dbReference type="NCBIfam" id="NF006969">
    <property type="entry name" value="PRK09441.1-2"/>
    <property type="match status" value="1"/>
</dbReference>
<dbReference type="PANTHER" id="PTHR43447">
    <property type="entry name" value="ALPHA-AMYLASE"/>
    <property type="match status" value="1"/>
</dbReference>
<name>A0ABR2IRH3_9EUKA</name>
<evidence type="ECO:0000256" key="6">
    <source>
        <dbReference type="ARBA" id="ARBA00023295"/>
    </source>
</evidence>
<keyword evidence="6" id="KW-0326">Glycosidase</keyword>
<dbReference type="Proteomes" id="UP001470230">
    <property type="component" value="Unassembled WGS sequence"/>
</dbReference>
<evidence type="ECO:0000256" key="4">
    <source>
        <dbReference type="ARBA" id="ARBA00022801"/>
    </source>
</evidence>
<dbReference type="Gene3D" id="3.20.20.80">
    <property type="entry name" value="Glycosidases"/>
    <property type="match status" value="1"/>
</dbReference>
<evidence type="ECO:0000256" key="3">
    <source>
        <dbReference type="ARBA" id="ARBA00022723"/>
    </source>
</evidence>
<dbReference type="SUPFAM" id="SSF51011">
    <property type="entry name" value="Glycosyl hydrolase domain"/>
    <property type="match status" value="1"/>
</dbReference>
<evidence type="ECO:0000256" key="5">
    <source>
        <dbReference type="ARBA" id="ARBA00023277"/>
    </source>
</evidence>
<evidence type="ECO:0000256" key="2">
    <source>
        <dbReference type="ARBA" id="ARBA00008061"/>
    </source>
</evidence>
<dbReference type="EMBL" id="JAPFFF010000015">
    <property type="protein sequence ID" value="KAK8867240.1"/>
    <property type="molecule type" value="Genomic_DNA"/>
</dbReference>
<dbReference type="InterPro" id="IPR017853">
    <property type="entry name" value="GH"/>
</dbReference>
<keyword evidence="9" id="KW-1185">Reference proteome</keyword>
<keyword evidence="5" id="KW-0119">Carbohydrate metabolism</keyword>
<comment type="caution">
    <text evidence="8">The sequence shown here is derived from an EMBL/GenBank/DDBJ whole genome shotgun (WGS) entry which is preliminary data.</text>
</comment>
<evidence type="ECO:0000259" key="7">
    <source>
        <dbReference type="SMART" id="SM00642"/>
    </source>
</evidence>
<dbReference type="CDD" id="cd11318">
    <property type="entry name" value="AmyAc_bac_fung_AmyA"/>
    <property type="match status" value="1"/>
</dbReference>
<protein>
    <recommendedName>
        <fullName evidence="7">Glycosyl hydrolase family 13 catalytic domain-containing protein</fullName>
    </recommendedName>
</protein>
<gene>
    <name evidence="8" type="ORF">M9Y10_010217</name>
</gene>
<evidence type="ECO:0000313" key="9">
    <source>
        <dbReference type="Proteomes" id="UP001470230"/>
    </source>
</evidence>
<feature type="domain" description="Glycosyl hydrolase family 13 catalytic" evidence="7">
    <location>
        <begin position="5"/>
        <end position="393"/>
    </location>
</feature>
<dbReference type="Gene3D" id="2.60.40.1180">
    <property type="entry name" value="Golgi alpha-mannosidase II"/>
    <property type="match status" value="1"/>
</dbReference>
<keyword evidence="3" id="KW-0479">Metal-binding</keyword>
<reference evidence="8 9" key="1">
    <citation type="submission" date="2024-04" db="EMBL/GenBank/DDBJ databases">
        <title>Tritrichomonas musculus Genome.</title>
        <authorList>
            <person name="Alves-Ferreira E."/>
            <person name="Grigg M."/>
            <person name="Lorenzi H."/>
            <person name="Galac M."/>
        </authorList>
    </citation>
    <scope>NUCLEOTIDE SEQUENCE [LARGE SCALE GENOMIC DNA]</scope>
    <source>
        <strain evidence="8 9">EAF2021</strain>
    </source>
</reference>